<evidence type="ECO:0000256" key="1">
    <source>
        <dbReference type="SAM" id="MobiDB-lite"/>
    </source>
</evidence>
<feature type="region of interest" description="Disordered" evidence="1">
    <location>
        <begin position="14"/>
        <end position="37"/>
    </location>
</feature>
<evidence type="ECO:0000313" key="2">
    <source>
        <dbReference type="EMBL" id="RRT81178.1"/>
    </source>
</evidence>
<comment type="caution">
    <text evidence="2">The sequence shown here is derived from an EMBL/GenBank/DDBJ whole genome shotgun (WGS) entry which is preliminary data.</text>
</comment>
<organism evidence="2 3">
    <name type="scientific">Ensete ventricosum</name>
    <name type="common">Abyssinian banana</name>
    <name type="synonym">Musa ensete</name>
    <dbReference type="NCBI Taxonomy" id="4639"/>
    <lineage>
        <taxon>Eukaryota</taxon>
        <taxon>Viridiplantae</taxon>
        <taxon>Streptophyta</taxon>
        <taxon>Embryophyta</taxon>
        <taxon>Tracheophyta</taxon>
        <taxon>Spermatophyta</taxon>
        <taxon>Magnoliopsida</taxon>
        <taxon>Liliopsida</taxon>
        <taxon>Zingiberales</taxon>
        <taxon>Musaceae</taxon>
        <taxon>Ensete</taxon>
    </lineage>
</organism>
<reference evidence="2 3" key="1">
    <citation type="journal article" date="2014" name="Agronomy (Basel)">
        <title>A Draft Genome Sequence for Ensete ventricosum, the Drought-Tolerant Tree Against Hunger.</title>
        <authorList>
            <person name="Harrison J."/>
            <person name="Moore K.A."/>
            <person name="Paszkiewicz K."/>
            <person name="Jones T."/>
            <person name="Grant M."/>
            <person name="Ambacheew D."/>
            <person name="Muzemil S."/>
            <person name="Studholme D.J."/>
        </authorList>
    </citation>
    <scope>NUCLEOTIDE SEQUENCE [LARGE SCALE GENOMIC DNA]</scope>
</reference>
<dbReference type="Proteomes" id="UP000287651">
    <property type="component" value="Unassembled WGS sequence"/>
</dbReference>
<sequence>MLCQHGYVATRNSWASRSRRSPVPHSSSAHRHPNDSSLLPSELRLLFGSGVLPSATISFFFLSF</sequence>
<proteinExistence type="predicted"/>
<protein>
    <submittedName>
        <fullName evidence="2">Uncharacterized protein</fullName>
    </submittedName>
</protein>
<gene>
    <name evidence="2" type="ORF">B296_00007259</name>
</gene>
<dbReference type="AlphaFoldDB" id="A0A427AY40"/>
<name>A0A427AY40_ENSVE</name>
<evidence type="ECO:0000313" key="3">
    <source>
        <dbReference type="Proteomes" id="UP000287651"/>
    </source>
</evidence>
<dbReference type="EMBL" id="AMZH03000974">
    <property type="protein sequence ID" value="RRT81178.1"/>
    <property type="molecule type" value="Genomic_DNA"/>
</dbReference>
<accession>A0A427AY40</accession>